<reference evidence="4" key="1">
    <citation type="journal article" date="2011" name="Nat. Biotechnol.">
        <title>The genomic sequence of the Chinese hamster ovary (CHO)-K1 cell line.</title>
        <authorList>
            <person name="Xu X."/>
            <person name="Nagarajan H."/>
            <person name="Lewis N.E."/>
            <person name="Pan S."/>
            <person name="Cai Z."/>
            <person name="Liu X."/>
            <person name="Chen W."/>
            <person name="Xie M."/>
            <person name="Wang W."/>
            <person name="Hammond S."/>
            <person name="Andersen M.R."/>
            <person name="Neff N."/>
            <person name="Passarelli B."/>
            <person name="Koh W."/>
            <person name="Fan H.C."/>
            <person name="Wang J."/>
            <person name="Gui Y."/>
            <person name="Lee K.H."/>
            <person name="Betenbaugh M.J."/>
            <person name="Quake S.R."/>
            <person name="Famili I."/>
            <person name="Palsson B.O."/>
            <person name="Wang J."/>
        </authorList>
    </citation>
    <scope>NUCLEOTIDE SEQUENCE [LARGE SCALE GENOMIC DNA]</scope>
    <source>
        <strain evidence="4">CHO K1 cell line</strain>
    </source>
</reference>
<name>G3I5G6_CRIGR</name>
<dbReference type="Proteomes" id="UP000001075">
    <property type="component" value="Unassembled WGS sequence"/>
</dbReference>
<dbReference type="PaxDb" id="10029-XP_007619868.1"/>
<proteinExistence type="inferred from homology"/>
<sequence length="168" mass="18355">MLLLEELCENCDGKCVICDSYVRPCTLVRICDECNSGSYQGRCVICGGPGVSDAYYCKECTIQEKIEMVAQRLSIWGALRQTCSMNAKNTASRRGDGWAVPSSPIKLLQMPEKTPTTTSRKGPEPIVSPEQPARASVLAPCPCLSPTILVGMEERSSQSTLAEWKKNC</sequence>
<dbReference type="InterPro" id="IPR005345">
    <property type="entry name" value="PHF5"/>
</dbReference>
<accession>G3I5G6</accession>
<dbReference type="PANTHER" id="PTHR13120">
    <property type="entry name" value="PHD FINGER-LIKE DOMAIN-CONTAINING PROTEIN 5A"/>
    <property type="match status" value="1"/>
</dbReference>
<dbReference type="AlphaFoldDB" id="G3I5G6"/>
<dbReference type="InParanoid" id="G3I5G6"/>
<protein>
    <submittedName>
        <fullName evidence="3">PHD finger-like domain-containing protein 5A</fullName>
    </submittedName>
</protein>
<dbReference type="Pfam" id="PF03660">
    <property type="entry name" value="PHF5"/>
    <property type="match status" value="1"/>
</dbReference>
<evidence type="ECO:0000256" key="2">
    <source>
        <dbReference type="SAM" id="MobiDB-lite"/>
    </source>
</evidence>
<organism evidence="3 4">
    <name type="scientific">Cricetulus griseus</name>
    <name type="common">Chinese hamster</name>
    <name type="synonym">Cricetulus barabensis griseus</name>
    <dbReference type="NCBI Taxonomy" id="10029"/>
    <lineage>
        <taxon>Eukaryota</taxon>
        <taxon>Metazoa</taxon>
        <taxon>Chordata</taxon>
        <taxon>Craniata</taxon>
        <taxon>Vertebrata</taxon>
        <taxon>Euteleostomi</taxon>
        <taxon>Mammalia</taxon>
        <taxon>Eutheria</taxon>
        <taxon>Euarchontoglires</taxon>
        <taxon>Glires</taxon>
        <taxon>Rodentia</taxon>
        <taxon>Myomorpha</taxon>
        <taxon>Muroidea</taxon>
        <taxon>Cricetidae</taxon>
        <taxon>Cricetinae</taxon>
        <taxon>Cricetulus</taxon>
    </lineage>
</organism>
<evidence type="ECO:0000256" key="1">
    <source>
        <dbReference type="ARBA" id="ARBA00008626"/>
    </source>
</evidence>
<dbReference type="EMBL" id="JH001300">
    <property type="protein sequence ID" value="EGW07638.1"/>
    <property type="molecule type" value="Genomic_DNA"/>
</dbReference>
<gene>
    <name evidence="3" type="ORF">I79_018714</name>
</gene>
<feature type="region of interest" description="Disordered" evidence="2">
    <location>
        <begin position="111"/>
        <end position="131"/>
    </location>
</feature>
<dbReference type="GO" id="GO:0000398">
    <property type="term" value="P:mRNA splicing, via spliceosome"/>
    <property type="evidence" value="ECO:0007669"/>
    <property type="project" value="InterPro"/>
</dbReference>
<evidence type="ECO:0000313" key="4">
    <source>
        <dbReference type="Proteomes" id="UP000001075"/>
    </source>
</evidence>
<comment type="similarity">
    <text evidence="1">Belongs to the PHF5 family.</text>
</comment>
<evidence type="ECO:0000313" key="3">
    <source>
        <dbReference type="EMBL" id="EGW07638.1"/>
    </source>
</evidence>
<dbReference type="STRING" id="10029.G3I5G6"/>